<evidence type="ECO:0000313" key="3">
    <source>
        <dbReference type="Proteomes" id="UP000283269"/>
    </source>
</evidence>
<feature type="region of interest" description="Disordered" evidence="1">
    <location>
        <begin position="288"/>
        <end position="310"/>
    </location>
</feature>
<dbReference type="EMBL" id="NHYD01002089">
    <property type="protein sequence ID" value="PPQ88359.1"/>
    <property type="molecule type" value="Genomic_DNA"/>
</dbReference>
<proteinExistence type="predicted"/>
<name>A0A409XC39_PSICY</name>
<dbReference type="GO" id="GO:0005811">
    <property type="term" value="C:lipid droplet"/>
    <property type="evidence" value="ECO:0007669"/>
    <property type="project" value="TreeGrafter"/>
</dbReference>
<dbReference type="Pfam" id="PF09804">
    <property type="entry name" value="DENND11"/>
    <property type="match status" value="1"/>
</dbReference>
<dbReference type="Proteomes" id="UP000283269">
    <property type="component" value="Unassembled WGS sequence"/>
</dbReference>
<evidence type="ECO:0000313" key="2">
    <source>
        <dbReference type="EMBL" id="PPQ88359.1"/>
    </source>
</evidence>
<dbReference type="PANTHER" id="PTHR28153:SF1">
    <property type="entry name" value="DUF4484 DOMAIN-CONTAINING PROTEIN"/>
    <property type="match status" value="1"/>
</dbReference>
<protein>
    <recommendedName>
        <fullName evidence="4">Protein LCHN</fullName>
    </recommendedName>
</protein>
<feature type="non-terminal residue" evidence="2">
    <location>
        <position position="1"/>
    </location>
</feature>
<reference evidence="2 3" key="1">
    <citation type="journal article" date="2018" name="Evol. Lett.">
        <title>Horizontal gene cluster transfer increased hallucinogenic mushroom diversity.</title>
        <authorList>
            <person name="Reynolds H.T."/>
            <person name="Vijayakumar V."/>
            <person name="Gluck-Thaler E."/>
            <person name="Korotkin H.B."/>
            <person name="Matheny P.B."/>
            <person name="Slot J.C."/>
        </authorList>
    </citation>
    <scope>NUCLEOTIDE SEQUENCE [LARGE SCALE GENOMIC DNA]</scope>
    <source>
        <strain evidence="2 3">2631</strain>
    </source>
</reference>
<dbReference type="InterPro" id="IPR018626">
    <property type="entry name" value="LCHN/Anr2"/>
</dbReference>
<keyword evidence="3" id="KW-1185">Reference proteome</keyword>
<sequence>AIFHASFHPTKGNIVDWSLKASDDLNLDGLEYSALPSGLHLVEQDVVYFTKDGQQGVCIFRRRKTAETGHRGFRLSSLGILLAKSRRPRPQRHVKALKELIETVYSRMEPSGILEASEEDWEPARVFFEERKLRRSDLGGAGDWAGWSEELDGVYSEPSDTNPTLHLPHLLRILGPSTLTLYKHVLGRKRVLIYTLPPVEVACILCRVAGDLCFESQVDDASGHLKGKHREPVSVLGMVTLTDIDRLEAESRKGRGWIACTTDAIFMEKPSYYDLLIDLTTSTPSKMTRPTFYSSKPVSPQPGSSRGPSHRLSSMHFAWSDVKLWNEIDRILRLDSDDASHHTCCGPASESPVKSRSITAWTDAWQVYEDVCIICAGLWMGSWRGNSTMSYSTANGAENWGAVRLEGDDDLTADGTYVRNVGMGIEGRPAAPETAGLGVPSGTSTTKATRRVSAMSWSSGKATVVGTVANNGKAKQPSSSSGPSGSANDNDNGENYGLEQYHDAEEESQRKSGQLLTTMAILQTFHAHTLFQLSVLKDLLARQPLGDPNGAEKVVLLSPKDMLAFELGPLSSFDARYLEWLVQEYGGDGVRVVIKRSWKDLLAAVFGYG</sequence>
<evidence type="ECO:0000256" key="1">
    <source>
        <dbReference type="SAM" id="MobiDB-lite"/>
    </source>
</evidence>
<dbReference type="PANTHER" id="PTHR28153">
    <property type="entry name" value="PROTEIN, PUTATIVE-RELATED"/>
    <property type="match status" value="1"/>
</dbReference>
<feature type="region of interest" description="Disordered" evidence="1">
    <location>
        <begin position="467"/>
        <end position="497"/>
    </location>
</feature>
<organism evidence="2 3">
    <name type="scientific">Psilocybe cyanescens</name>
    <dbReference type="NCBI Taxonomy" id="93625"/>
    <lineage>
        <taxon>Eukaryota</taxon>
        <taxon>Fungi</taxon>
        <taxon>Dikarya</taxon>
        <taxon>Basidiomycota</taxon>
        <taxon>Agaricomycotina</taxon>
        <taxon>Agaricomycetes</taxon>
        <taxon>Agaricomycetidae</taxon>
        <taxon>Agaricales</taxon>
        <taxon>Agaricineae</taxon>
        <taxon>Strophariaceae</taxon>
        <taxon>Psilocybe</taxon>
    </lineage>
</organism>
<feature type="compositionally biased region" description="Low complexity" evidence="1">
    <location>
        <begin position="477"/>
        <end position="486"/>
    </location>
</feature>
<feature type="compositionally biased region" description="Polar residues" evidence="1">
    <location>
        <begin position="288"/>
        <end position="307"/>
    </location>
</feature>
<evidence type="ECO:0008006" key="4">
    <source>
        <dbReference type="Google" id="ProtNLM"/>
    </source>
</evidence>
<dbReference type="STRING" id="93625.A0A409XC39"/>
<accession>A0A409XC39</accession>
<comment type="caution">
    <text evidence="2">The sequence shown here is derived from an EMBL/GenBank/DDBJ whole genome shotgun (WGS) entry which is preliminary data.</text>
</comment>
<dbReference type="InterPro" id="IPR053056">
    <property type="entry name" value="Lipid_Metab_Assoc_Protein"/>
</dbReference>
<dbReference type="AlphaFoldDB" id="A0A409XC39"/>
<gene>
    <name evidence="2" type="ORF">CVT25_002105</name>
</gene>
<feature type="region of interest" description="Disordered" evidence="1">
    <location>
        <begin position="424"/>
        <end position="455"/>
    </location>
</feature>
<dbReference type="InParanoid" id="A0A409XC39"/>
<dbReference type="OrthoDB" id="2152680at2759"/>